<dbReference type="SUPFAM" id="SSF48452">
    <property type="entry name" value="TPR-like"/>
    <property type="match status" value="1"/>
</dbReference>
<keyword evidence="1" id="KW-0677">Repeat</keyword>
<dbReference type="Gene3D" id="1.25.40.10">
    <property type="entry name" value="Tetratricopeptide repeat domain"/>
    <property type="match status" value="2"/>
</dbReference>
<dbReference type="InterPro" id="IPR011990">
    <property type="entry name" value="TPR-like_helical_dom_sf"/>
</dbReference>
<evidence type="ECO:0000256" key="2">
    <source>
        <dbReference type="ARBA" id="ARBA00022803"/>
    </source>
</evidence>
<reference evidence="3" key="1">
    <citation type="submission" date="2018-05" db="EMBL/GenBank/DDBJ databases">
        <authorList>
            <person name="Lanie J.A."/>
            <person name="Ng W.-L."/>
            <person name="Kazmierczak K.M."/>
            <person name="Andrzejewski T.M."/>
            <person name="Davidsen T.M."/>
            <person name="Wayne K.J."/>
            <person name="Tettelin H."/>
            <person name="Glass J.I."/>
            <person name="Rusch D."/>
            <person name="Podicherti R."/>
            <person name="Tsui H.-C.T."/>
            <person name="Winkler M.E."/>
        </authorList>
    </citation>
    <scope>NUCLEOTIDE SEQUENCE</scope>
</reference>
<accession>A0A381WFK2</accession>
<protein>
    <submittedName>
        <fullName evidence="3">Uncharacterized protein</fullName>
    </submittedName>
</protein>
<sequence length="367" mass="42154">MPERFLSSEEYDEQAHKLYNDGDYDGALKVLKEGLALYPNAVELYVGLGYARLAREEYAWARRAFEAAVVLDPTHEDAQVGLGEVLLRFGERDRALELFKEVASNGYNNDMHLMLTIGRALYRAEMYADCRDIFAQAASARPSSADAAASLGYALHRLGDEVGAGRQVRRALKLDPDLYEARIYLAHLLYDRGDWEAALREFERVPPPEHWDALGVWRLMELKRTLWHMDEGDPRLGPWEQRLRELEGSDDPIDRLLAEVELQMGMPDRGVYDPSQLELFERSPTPVDRESHAVRLSDGHLVRGDWQAIVHQMRDRSGFSHESLAQYMRRFAERWHEQRDVEIPFTDPEVFLRAAIDAGLISLEVDE</sequence>
<name>A0A381WFK2_9ZZZZ</name>
<dbReference type="Pfam" id="PF14559">
    <property type="entry name" value="TPR_19"/>
    <property type="match status" value="1"/>
</dbReference>
<proteinExistence type="predicted"/>
<gene>
    <name evidence="3" type="ORF">METZ01_LOCUS104150</name>
</gene>
<dbReference type="PROSITE" id="PS50005">
    <property type="entry name" value="TPR"/>
    <property type="match status" value="3"/>
</dbReference>
<dbReference type="PANTHER" id="PTHR45586:SF1">
    <property type="entry name" value="LIPOPOLYSACCHARIDE ASSEMBLY PROTEIN B"/>
    <property type="match status" value="1"/>
</dbReference>
<dbReference type="Pfam" id="PF13432">
    <property type="entry name" value="TPR_16"/>
    <property type="match status" value="1"/>
</dbReference>
<evidence type="ECO:0000256" key="1">
    <source>
        <dbReference type="ARBA" id="ARBA00022737"/>
    </source>
</evidence>
<dbReference type="SMART" id="SM00028">
    <property type="entry name" value="TPR"/>
    <property type="match status" value="5"/>
</dbReference>
<organism evidence="3">
    <name type="scientific">marine metagenome</name>
    <dbReference type="NCBI Taxonomy" id="408172"/>
    <lineage>
        <taxon>unclassified sequences</taxon>
        <taxon>metagenomes</taxon>
        <taxon>ecological metagenomes</taxon>
    </lineage>
</organism>
<dbReference type="InterPro" id="IPR019734">
    <property type="entry name" value="TPR_rpt"/>
</dbReference>
<evidence type="ECO:0000313" key="3">
    <source>
        <dbReference type="EMBL" id="SVA51296.1"/>
    </source>
</evidence>
<dbReference type="EMBL" id="UINC01011654">
    <property type="protein sequence ID" value="SVA51296.1"/>
    <property type="molecule type" value="Genomic_DNA"/>
</dbReference>
<keyword evidence="2" id="KW-0802">TPR repeat</keyword>
<dbReference type="InterPro" id="IPR051012">
    <property type="entry name" value="CellSynth/LPSAsmb/PSIAsmb"/>
</dbReference>
<dbReference type="PANTHER" id="PTHR45586">
    <property type="entry name" value="TPR REPEAT-CONTAINING PROTEIN PA4667"/>
    <property type="match status" value="1"/>
</dbReference>
<dbReference type="AlphaFoldDB" id="A0A381WFK2"/>